<evidence type="ECO:0008006" key="2">
    <source>
        <dbReference type="Google" id="ProtNLM"/>
    </source>
</evidence>
<dbReference type="AlphaFoldDB" id="A0A2H9T581"/>
<proteinExistence type="predicted"/>
<gene>
    <name evidence="1" type="ORF">CI610_02694</name>
</gene>
<evidence type="ECO:0000313" key="1">
    <source>
        <dbReference type="EMBL" id="PJE78367.1"/>
    </source>
</evidence>
<dbReference type="Pfam" id="PF10977">
    <property type="entry name" value="DUF2797"/>
    <property type="match status" value="1"/>
</dbReference>
<accession>A0A2H9T581</accession>
<dbReference type="EMBL" id="NSIT01000194">
    <property type="protein sequence ID" value="PJE78367.1"/>
    <property type="molecule type" value="Genomic_DNA"/>
</dbReference>
<protein>
    <recommendedName>
        <fullName evidence="2">DUF2797 domain-containing protein</fullName>
    </recommendedName>
</protein>
<dbReference type="InterPro" id="IPR021246">
    <property type="entry name" value="DUF2797"/>
</dbReference>
<comment type="caution">
    <text evidence="1">The sequence shown here is derived from an EMBL/GenBank/DDBJ whole genome shotgun (WGS) entry which is preliminary data.</text>
</comment>
<sequence>MSIRYVMDSGIYDDFIRASRLSKPMTGLIRGVSVTDSLQSFALQGHLKKMQAHLEAGKVTYALPVENELLPVSQLLGKKLSLSWQGAIHCCHCGRKTNKSFNQGFCYPCFRSLPQCDRCIVSPETCHYFEGTCRDATWGETYCMTDHVVYLANSSGIKVGITRATQVPTRWIDQGAVQAMPLLRVATRQQSGLIETILKASVKDKTNWRTMLKGHIPPMDLPEAGKQLLEQHQDEIMVLQQQFGVQAIQPVSSPDVMALDYPVLEYPVKVASLSFDKTPDVQGILMGIKGQYLIFDCGVLNIRKHTAYQVKISVLE</sequence>
<name>A0A2H9T581_9ZZZZ</name>
<reference evidence="1" key="1">
    <citation type="journal article" date="2017" name="Appl. Environ. Microbiol.">
        <title>Molecular characterization of an Endozoicomonas-like organism causing infection in king scallop Pecten maximus L.</title>
        <authorList>
            <person name="Cano I."/>
            <person name="van Aerle R."/>
            <person name="Ross S."/>
            <person name="Verner-Jeffreys D.W."/>
            <person name="Paley R.K."/>
            <person name="Rimmer G."/>
            <person name="Ryder D."/>
            <person name="Hooper P."/>
            <person name="Stone D."/>
            <person name="Feist S.W."/>
        </authorList>
    </citation>
    <scope>NUCLEOTIDE SEQUENCE</scope>
</reference>
<organism evidence="1">
    <name type="scientific">invertebrate metagenome</name>
    <dbReference type="NCBI Taxonomy" id="1711999"/>
    <lineage>
        <taxon>unclassified sequences</taxon>
        <taxon>metagenomes</taxon>
        <taxon>organismal metagenomes</taxon>
    </lineage>
</organism>